<feature type="compositionally biased region" description="Low complexity" evidence="2">
    <location>
        <begin position="241"/>
        <end position="264"/>
    </location>
</feature>
<evidence type="ECO:0000256" key="2">
    <source>
        <dbReference type="SAM" id="MobiDB-lite"/>
    </source>
</evidence>
<protein>
    <recommendedName>
        <fullName evidence="5">Fungal N-terminal domain-containing protein</fullName>
    </recommendedName>
</protein>
<dbReference type="AlphaFoldDB" id="A0AAE0M2D1"/>
<feature type="coiled-coil region" evidence="1">
    <location>
        <begin position="485"/>
        <end position="512"/>
    </location>
</feature>
<keyword evidence="4" id="KW-1185">Reference proteome</keyword>
<evidence type="ECO:0008006" key="5">
    <source>
        <dbReference type="Google" id="ProtNLM"/>
    </source>
</evidence>
<name>A0AAE0M2D1_9PEZI</name>
<reference evidence="3" key="1">
    <citation type="journal article" date="2023" name="Mol. Phylogenet. Evol.">
        <title>Genome-scale phylogeny and comparative genomics of the fungal order Sordariales.</title>
        <authorList>
            <person name="Hensen N."/>
            <person name="Bonometti L."/>
            <person name="Westerberg I."/>
            <person name="Brannstrom I.O."/>
            <person name="Guillou S."/>
            <person name="Cros-Aarteil S."/>
            <person name="Calhoun S."/>
            <person name="Haridas S."/>
            <person name="Kuo A."/>
            <person name="Mondo S."/>
            <person name="Pangilinan J."/>
            <person name="Riley R."/>
            <person name="LaButti K."/>
            <person name="Andreopoulos B."/>
            <person name="Lipzen A."/>
            <person name="Chen C."/>
            <person name="Yan M."/>
            <person name="Daum C."/>
            <person name="Ng V."/>
            <person name="Clum A."/>
            <person name="Steindorff A."/>
            <person name="Ohm R.A."/>
            <person name="Martin F."/>
            <person name="Silar P."/>
            <person name="Natvig D.O."/>
            <person name="Lalanne C."/>
            <person name="Gautier V."/>
            <person name="Ament-Velasquez S.L."/>
            <person name="Kruys A."/>
            <person name="Hutchinson M.I."/>
            <person name="Powell A.J."/>
            <person name="Barry K."/>
            <person name="Miller A.N."/>
            <person name="Grigoriev I.V."/>
            <person name="Debuchy R."/>
            <person name="Gladieux P."/>
            <person name="Hiltunen Thoren M."/>
            <person name="Johannesson H."/>
        </authorList>
    </citation>
    <scope>NUCLEOTIDE SEQUENCE</scope>
    <source>
        <strain evidence="3">CBS 118394</strain>
    </source>
</reference>
<keyword evidence="1" id="KW-0175">Coiled coil</keyword>
<accession>A0AAE0M2D1</accession>
<dbReference type="EMBL" id="JAUEDM010000005">
    <property type="protein sequence ID" value="KAK3316490.1"/>
    <property type="molecule type" value="Genomic_DNA"/>
</dbReference>
<dbReference type="Proteomes" id="UP001283341">
    <property type="component" value="Unassembled WGS sequence"/>
</dbReference>
<sequence length="542" mass="60616">MSGLEVVGAAAAVLSLIARVYKAYTSFRDAPVEIRAFCAELDSLRQILKDIAPSLLNTHDLLRADDRALGVDSILVTIQSCEAEVNVAWRAVSQLRSEPGGDWKTAFPKFGKSVRWSLNAEEIEKSTRRLEALKQNLVLSMLHFGITVDSSILRQVSAVEDLVEGLGDTIESRMQRLRGDLVHSLRLLECQIMNHVTCLSGTAKAQHLSNEQLMLETSERFADLIDSRGFNNSLPSAETQPHPTVVSPSISPPSHHSSESSHLTPVLDNVQEKREPQKDTSLFRQTLETLLIRRPSTAKFLGAGLIQDAGDLNDILTAVMRKASSKGGNRLLLRLSSRILPNMEVFSRMSETIGATQAWNPLLPMIYAALKMAVTSIVSLELLLEAMSAIQDALMCCEREYALYPEPQLKLLMSTLYLEAVTFFESAARSLEVPAIFVYLPYNSLKHKAQTITKLSKRIRKEAEYFHRLEVREISCMVREVGRKQDQVMRAVEEQQRTLESLQEEQKVLASIMDHQQVLQALQQLLARFPPLEVGSVVTETR</sequence>
<reference evidence="3" key="2">
    <citation type="submission" date="2023-06" db="EMBL/GenBank/DDBJ databases">
        <authorList>
            <consortium name="Lawrence Berkeley National Laboratory"/>
            <person name="Haridas S."/>
            <person name="Hensen N."/>
            <person name="Bonometti L."/>
            <person name="Westerberg I."/>
            <person name="Brannstrom I.O."/>
            <person name="Guillou S."/>
            <person name="Cros-Aarteil S."/>
            <person name="Calhoun S."/>
            <person name="Kuo A."/>
            <person name="Mondo S."/>
            <person name="Pangilinan J."/>
            <person name="Riley R."/>
            <person name="Labutti K."/>
            <person name="Andreopoulos B."/>
            <person name="Lipzen A."/>
            <person name="Chen C."/>
            <person name="Yanf M."/>
            <person name="Daum C."/>
            <person name="Ng V."/>
            <person name="Clum A."/>
            <person name="Steindorff A."/>
            <person name="Ohm R."/>
            <person name="Martin F."/>
            <person name="Silar P."/>
            <person name="Natvig D."/>
            <person name="Lalanne C."/>
            <person name="Gautier V."/>
            <person name="Ament-Velasquez S.L."/>
            <person name="Kruys A."/>
            <person name="Hutchinson M.I."/>
            <person name="Powell A.J."/>
            <person name="Barry K."/>
            <person name="Miller A.N."/>
            <person name="Grigoriev I.V."/>
            <person name="Debuchy R."/>
            <person name="Gladieux P."/>
            <person name="Thoren M.H."/>
            <person name="Johannesson H."/>
        </authorList>
    </citation>
    <scope>NUCLEOTIDE SEQUENCE</scope>
    <source>
        <strain evidence="3">CBS 118394</strain>
    </source>
</reference>
<gene>
    <name evidence="3" type="ORF">B0H66DRAFT_296419</name>
</gene>
<evidence type="ECO:0000256" key="1">
    <source>
        <dbReference type="SAM" id="Coils"/>
    </source>
</evidence>
<evidence type="ECO:0000313" key="4">
    <source>
        <dbReference type="Proteomes" id="UP001283341"/>
    </source>
</evidence>
<evidence type="ECO:0000313" key="3">
    <source>
        <dbReference type="EMBL" id="KAK3316490.1"/>
    </source>
</evidence>
<proteinExistence type="predicted"/>
<organism evidence="3 4">
    <name type="scientific">Apodospora peruviana</name>
    <dbReference type="NCBI Taxonomy" id="516989"/>
    <lineage>
        <taxon>Eukaryota</taxon>
        <taxon>Fungi</taxon>
        <taxon>Dikarya</taxon>
        <taxon>Ascomycota</taxon>
        <taxon>Pezizomycotina</taxon>
        <taxon>Sordariomycetes</taxon>
        <taxon>Sordariomycetidae</taxon>
        <taxon>Sordariales</taxon>
        <taxon>Lasiosphaeriaceae</taxon>
        <taxon>Apodospora</taxon>
    </lineage>
</organism>
<feature type="region of interest" description="Disordered" evidence="2">
    <location>
        <begin position="232"/>
        <end position="264"/>
    </location>
</feature>
<comment type="caution">
    <text evidence="3">The sequence shown here is derived from an EMBL/GenBank/DDBJ whole genome shotgun (WGS) entry which is preliminary data.</text>
</comment>